<dbReference type="SUPFAM" id="SSF50129">
    <property type="entry name" value="GroES-like"/>
    <property type="match status" value="1"/>
</dbReference>
<dbReference type="InterPro" id="IPR013149">
    <property type="entry name" value="ADH-like_C"/>
</dbReference>
<dbReference type="Pfam" id="PF08240">
    <property type="entry name" value="ADH_N"/>
    <property type="match status" value="1"/>
</dbReference>
<dbReference type="Gene3D" id="3.40.50.720">
    <property type="entry name" value="NAD(P)-binding Rossmann-like Domain"/>
    <property type="match status" value="1"/>
</dbReference>
<dbReference type="InterPro" id="IPR011032">
    <property type="entry name" value="GroES-like_sf"/>
</dbReference>
<accession>A0A838L5W7</accession>
<dbReference type="PANTHER" id="PTHR45033:SF2">
    <property type="entry name" value="ZINC-TYPE ALCOHOL DEHYDROGENASE-LIKE PROTEIN C1773.06C"/>
    <property type="match status" value="1"/>
</dbReference>
<evidence type="ECO:0000313" key="2">
    <source>
        <dbReference type="EMBL" id="MBA2933859.1"/>
    </source>
</evidence>
<feature type="domain" description="Enoyl reductase (ER)" evidence="1">
    <location>
        <begin position="14"/>
        <end position="334"/>
    </location>
</feature>
<keyword evidence="3" id="KW-1185">Reference proteome</keyword>
<evidence type="ECO:0000313" key="3">
    <source>
        <dbReference type="Proteomes" id="UP000570166"/>
    </source>
</evidence>
<evidence type="ECO:0000259" key="1">
    <source>
        <dbReference type="SMART" id="SM00829"/>
    </source>
</evidence>
<dbReference type="InterPro" id="IPR036291">
    <property type="entry name" value="NAD(P)-bd_dom_sf"/>
</dbReference>
<dbReference type="GO" id="GO:0016491">
    <property type="term" value="F:oxidoreductase activity"/>
    <property type="evidence" value="ECO:0007669"/>
    <property type="project" value="InterPro"/>
</dbReference>
<dbReference type="EMBL" id="JACEIB010000003">
    <property type="protein sequence ID" value="MBA2933859.1"/>
    <property type="molecule type" value="Genomic_DNA"/>
</dbReference>
<proteinExistence type="predicted"/>
<dbReference type="InterPro" id="IPR020843">
    <property type="entry name" value="ER"/>
</dbReference>
<dbReference type="InterPro" id="IPR052711">
    <property type="entry name" value="Zinc_ADH-like"/>
</dbReference>
<name>A0A838L5W7_9SPHN</name>
<comment type="caution">
    <text evidence="2">The sequence shown here is derived from an EMBL/GenBank/DDBJ whole genome shotgun (WGS) entry which is preliminary data.</text>
</comment>
<reference evidence="2 3" key="1">
    <citation type="submission" date="2020-07" db="EMBL/GenBank/DDBJ databases">
        <authorList>
            <person name="Sun Q."/>
        </authorList>
    </citation>
    <scope>NUCLEOTIDE SEQUENCE [LARGE SCALE GENOMIC DNA]</scope>
    <source>
        <strain evidence="2 3">CGMCC 1.13654</strain>
    </source>
</reference>
<dbReference type="InterPro" id="IPR013154">
    <property type="entry name" value="ADH-like_N"/>
</dbReference>
<protein>
    <submittedName>
        <fullName evidence="2">NAD(P)-dependent alcohol dehydrogenase</fullName>
    </submittedName>
</protein>
<gene>
    <name evidence="2" type="ORF">HZF05_07060</name>
</gene>
<sequence>MSITARIVTVGDPATLDTLRVGEGEIGAPGPGELLVRVRATSLNYHDYAVVTGMLGPRPGIVPMSDGAGEVLAVGEGVIGFAAGDRVLGLFFPAWQDDEIDPAKRSVIPGDSTDGFAASHVVRPANWFMPMPEGLSFAEAATLPCAALTAWRALMVEARIKPGDWVLTQGTGGVSLFALQFAKLAGARVIATSSSGAKLERLRALGAEVTINYRDIPKWGREAARITGGVDAVVEIGGAGTLDQSIAACRMGGHISLIGVLAGVAGPVATAHLMGANVTLKGITVGSRRQQADMIAAIVSGGIRPVLDESFPLGRLAEAFRHQESGRHFGKIVVTMDDT</sequence>
<dbReference type="CDD" id="cd08276">
    <property type="entry name" value="MDR7"/>
    <property type="match status" value="1"/>
</dbReference>
<dbReference type="Pfam" id="PF00107">
    <property type="entry name" value="ADH_zinc_N"/>
    <property type="match status" value="1"/>
</dbReference>
<dbReference type="PANTHER" id="PTHR45033">
    <property type="match status" value="1"/>
</dbReference>
<dbReference type="Proteomes" id="UP000570166">
    <property type="component" value="Unassembled WGS sequence"/>
</dbReference>
<dbReference type="SMART" id="SM00829">
    <property type="entry name" value="PKS_ER"/>
    <property type="match status" value="1"/>
</dbReference>
<dbReference type="AlphaFoldDB" id="A0A838L5W7"/>
<dbReference type="Gene3D" id="3.90.180.10">
    <property type="entry name" value="Medium-chain alcohol dehydrogenases, catalytic domain"/>
    <property type="match status" value="1"/>
</dbReference>
<dbReference type="SUPFAM" id="SSF51735">
    <property type="entry name" value="NAD(P)-binding Rossmann-fold domains"/>
    <property type="match status" value="1"/>
</dbReference>
<dbReference type="RefSeq" id="WP_160363650.1">
    <property type="nucleotide sequence ID" value="NZ_JACEIB010000003.1"/>
</dbReference>
<organism evidence="2 3">
    <name type="scientific">Sphingomonas chungangi</name>
    <dbReference type="NCBI Taxonomy" id="2683589"/>
    <lineage>
        <taxon>Bacteria</taxon>
        <taxon>Pseudomonadati</taxon>
        <taxon>Pseudomonadota</taxon>
        <taxon>Alphaproteobacteria</taxon>
        <taxon>Sphingomonadales</taxon>
        <taxon>Sphingomonadaceae</taxon>
        <taxon>Sphingomonas</taxon>
    </lineage>
</organism>